<comment type="function">
    <text evidence="9">Core subunit of the mitochondrial membrane respiratory chain NADH dehydrogenase (Complex I) which catalyzes electron transfer from NADH through the respiratory chain, using ubiquinone as an electron acceptor. Essential for the catalytic activity of complex I.</text>
</comment>
<dbReference type="GO" id="GO:0008137">
    <property type="term" value="F:NADH dehydrogenase (ubiquinone) activity"/>
    <property type="evidence" value="ECO:0007669"/>
    <property type="project" value="UniProtKB-UniRule"/>
</dbReference>
<keyword evidence="5 9" id="KW-0812">Transmembrane</keyword>
<organism evidence="10">
    <name type="scientific">Idotea baltica</name>
    <dbReference type="NCBI Taxonomy" id="82763"/>
    <lineage>
        <taxon>Eukaryota</taxon>
        <taxon>Metazoa</taxon>
        <taxon>Ecdysozoa</taxon>
        <taxon>Arthropoda</taxon>
        <taxon>Crustacea</taxon>
        <taxon>Multicrustacea</taxon>
        <taxon>Malacostraca</taxon>
        <taxon>Eumalacostraca</taxon>
        <taxon>Peracarida</taxon>
        <taxon>Isopoda</taxon>
        <taxon>Valvifera</taxon>
        <taxon>Idoteidae</taxon>
        <taxon>Idotea</taxon>
    </lineage>
</organism>
<keyword evidence="9 10" id="KW-0496">Mitochondrion</keyword>
<evidence type="ECO:0000256" key="5">
    <source>
        <dbReference type="ARBA" id="ARBA00022692"/>
    </source>
</evidence>
<proteinExistence type="inferred from homology"/>
<geneLocation type="mitochondrion" evidence="10"/>
<evidence type="ECO:0000256" key="2">
    <source>
        <dbReference type="ARBA" id="ARBA00008472"/>
    </source>
</evidence>
<gene>
    <name evidence="10" type="primary">NAD3</name>
</gene>
<dbReference type="Pfam" id="PF00507">
    <property type="entry name" value="Oxidored_q4"/>
    <property type="match status" value="1"/>
</dbReference>
<dbReference type="EC" id="7.1.1.2" evidence="9"/>
<evidence type="ECO:0000256" key="8">
    <source>
        <dbReference type="ARBA" id="ARBA00049551"/>
    </source>
</evidence>
<keyword evidence="9" id="KW-0520">NAD</keyword>
<evidence type="ECO:0000313" key="10">
    <source>
        <dbReference type="EMBL" id="ABD85313.1"/>
    </source>
</evidence>
<sequence length="117" mass="12776">MILTAGVSGAMFLVSAILVSVSILYGVTANSDREKNSPFECGFDPVGSVPVSLSLRFFLIAVIFLVFDVEIALLLPSFEGLLESKLVTWVFLGEGIFINLISGSYHEWREGALDWKS</sequence>
<reference evidence="10" key="1">
    <citation type="journal article" date="2006" name="Mol. Phylogenet. Evol.">
        <title>Major rearrangements characterize the mitochondrial genome of the isopod Idotea baltica (Crustacea: Peracarida).</title>
        <authorList>
            <person name="Podsiadlowski L."/>
            <person name="Bartolomaeus T."/>
        </authorList>
    </citation>
    <scope>NUCLEOTIDE SEQUENCE</scope>
</reference>
<comment type="subcellular location">
    <subcellularLocation>
        <location evidence="1">Membrane</location>
    </subcellularLocation>
    <subcellularLocation>
        <location evidence="9">Mitochondrion membrane</location>
        <topology evidence="9">Multi-pass membrane protein</topology>
    </subcellularLocation>
</comment>
<accession>Q19TW6</accession>
<dbReference type="InterPro" id="IPR000440">
    <property type="entry name" value="NADH_UbQ/plastoQ_OxRdtase_su3"/>
</dbReference>
<protein>
    <recommendedName>
        <fullName evidence="3 9">NADH-ubiquinone oxidoreductase chain 3</fullName>
        <ecNumber evidence="9">7.1.1.2</ecNumber>
    </recommendedName>
</protein>
<evidence type="ECO:0000256" key="3">
    <source>
        <dbReference type="ARBA" id="ARBA00021007"/>
    </source>
</evidence>
<keyword evidence="6 9" id="KW-1133">Transmembrane helix</keyword>
<comment type="similarity">
    <text evidence="2 9">Belongs to the complex I subunit 3 family.</text>
</comment>
<evidence type="ECO:0000256" key="9">
    <source>
        <dbReference type="RuleBase" id="RU003640"/>
    </source>
</evidence>
<dbReference type="InterPro" id="IPR038430">
    <property type="entry name" value="NDAH_ubi_oxred_su3_sf"/>
</dbReference>
<keyword evidence="9" id="KW-0830">Ubiquinone</keyword>
<keyword evidence="9" id="KW-0679">Respiratory chain</keyword>
<evidence type="ECO:0000256" key="4">
    <source>
        <dbReference type="ARBA" id="ARBA00022448"/>
    </source>
</evidence>
<feature type="transmembrane region" description="Helical" evidence="9">
    <location>
        <begin position="7"/>
        <end position="27"/>
    </location>
</feature>
<dbReference type="AlphaFoldDB" id="Q19TW6"/>
<comment type="catalytic activity">
    <reaction evidence="8 9">
        <text>a ubiquinone + NADH + 5 H(+)(in) = a ubiquinol + NAD(+) + 4 H(+)(out)</text>
        <dbReference type="Rhea" id="RHEA:29091"/>
        <dbReference type="Rhea" id="RHEA-COMP:9565"/>
        <dbReference type="Rhea" id="RHEA-COMP:9566"/>
        <dbReference type="ChEBI" id="CHEBI:15378"/>
        <dbReference type="ChEBI" id="CHEBI:16389"/>
        <dbReference type="ChEBI" id="CHEBI:17976"/>
        <dbReference type="ChEBI" id="CHEBI:57540"/>
        <dbReference type="ChEBI" id="CHEBI:57945"/>
        <dbReference type="EC" id="7.1.1.2"/>
    </reaction>
</comment>
<keyword evidence="9" id="KW-1278">Translocase</keyword>
<keyword evidence="4 9" id="KW-0813">Transport</keyword>
<dbReference type="PANTHER" id="PTHR11058:SF9">
    <property type="entry name" value="NADH-UBIQUINONE OXIDOREDUCTASE CHAIN 3"/>
    <property type="match status" value="1"/>
</dbReference>
<dbReference type="EMBL" id="DQ442915">
    <property type="protein sequence ID" value="ABD85313.1"/>
    <property type="molecule type" value="Genomic_DNA"/>
</dbReference>
<feature type="transmembrane region" description="Helical" evidence="9">
    <location>
        <begin position="53"/>
        <end position="74"/>
    </location>
</feature>
<evidence type="ECO:0000256" key="7">
    <source>
        <dbReference type="ARBA" id="ARBA00023136"/>
    </source>
</evidence>
<dbReference type="GO" id="GO:0030964">
    <property type="term" value="C:NADH dehydrogenase complex"/>
    <property type="evidence" value="ECO:0007669"/>
    <property type="project" value="TreeGrafter"/>
</dbReference>
<evidence type="ECO:0000256" key="6">
    <source>
        <dbReference type="ARBA" id="ARBA00022989"/>
    </source>
</evidence>
<dbReference type="GO" id="GO:0031966">
    <property type="term" value="C:mitochondrial membrane"/>
    <property type="evidence" value="ECO:0007669"/>
    <property type="project" value="UniProtKB-SubCell"/>
</dbReference>
<keyword evidence="7 9" id="KW-0472">Membrane</keyword>
<keyword evidence="9" id="KW-0249">Electron transport</keyword>
<dbReference type="PANTHER" id="PTHR11058">
    <property type="entry name" value="NADH-UBIQUINONE OXIDOREDUCTASE CHAIN 3"/>
    <property type="match status" value="1"/>
</dbReference>
<name>Q19TW6_9CRUS</name>
<evidence type="ECO:0000256" key="1">
    <source>
        <dbReference type="ARBA" id="ARBA00004370"/>
    </source>
</evidence>
<dbReference type="Gene3D" id="1.20.58.1610">
    <property type="entry name" value="NADH:ubiquinone/plastoquinone oxidoreductase, chain 3"/>
    <property type="match status" value="1"/>
</dbReference>
<feature type="transmembrane region" description="Helical" evidence="9">
    <location>
        <begin position="86"/>
        <end position="105"/>
    </location>
</feature>